<dbReference type="GO" id="GO:0070652">
    <property type="term" value="C:HAUS complex"/>
    <property type="evidence" value="ECO:0007669"/>
    <property type="project" value="InterPro"/>
</dbReference>
<evidence type="ECO:0000313" key="3">
    <source>
        <dbReference type="Proteomes" id="UP000031443"/>
    </source>
</evidence>
<proteinExistence type="predicted"/>
<dbReference type="PRINTS" id="PR02091">
    <property type="entry name" value="HAUSAUGMINL5"/>
</dbReference>
<dbReference type="Proteomes" id="UP000031443">
    <property type="component" value="Unassembled WGS sequence"/>
</dbReference>
<dbReference type="InterPro" id="IPR029131">
    <property type="entry name" value="HAUS5"/>
</dbReference>
<dbReference type="GO" id="GO:0005813">
    <property type="term" value="C:centrosome"/>
    <property type="evidence" value="ECO:0007669"/>
    <property type="project" value="TreeGrafter"/>
</dbReference>
<dbReference type="GO" id="GO:0007098">
    <property type="term" value="P:centrosome cycle"/>
    <property type="evidence" value="ECO:0007669"/>
    <property type="project" value="InterPro"/>
</dbReference>
<name>M7C6H3_CHEMY</name>
<evidence type="ECO:0000256" key="1">
    <source>
        <dbReference type="SAM" id="MobiDB-lite"/>
    </source>
</evidence>
<evidence type="ECO:0000313" key="2">
    <source>
        <dbReference type="EMBL" id="EMP40113.1"/>
    </source>
</evidence>
<dbReference type="Pfam" id="PF14817">
    <property type="entry name" value="HAUS5"/>
    <property type="match status" value="2"/>
</dbReference>
<feature type="region of interest" description="Disordered" evidence="1">
    <location>
        <begin position="1"/>
        <end position="33"/>
    </location>
</feature>
<accession>M7C6H3</accession>
<dbReference type="EMBL" id="KB514487">
    <property type="protein sequence ID" value="EMP40113.1"/>
    <property type="molecule type" value="Genomic_DNA"/>
</dbReference>
<reference evidence="3" key="1">
    <citation type="journal article" date="2013" name="Nat. Genet.">
        <title>The draft genomes of soft-shell turtle and green sea turtle yield insights into the development and evolution of the turtle-specific body plan.</title>
        <authorList>
            <person name="Wang Z."/>
            <person name="Pascual-Anaya J."/>
            <person name="Zadissa A."/>
            <person name="Li W."/>
            <person name="Niimura Y."/>
            <person name="Huang Z."/>
            <person name="Li C."/>
            <person name="White S."/>
            <person name="Xiong Z."/>
            <person name="Fang D."/>
            <person name="Wang B."/>
            <person name="Ming Y."/>
            <person name="Chen Y."/>
            <person name="Zheng Y."/>
            <person name="Kuraku S."/>
            <person name="Pignatelli M."/>
            <person name="Herrero J."/>
            <person name="Beal K."/>
            <person name="Nozawa M."/>
            <person name="Li Q."/>
            <person name="Wang J."/>
            <person name="Zhang H."/>
            <person name="Yu L."/>
            <person name="Shigenobu S."/>
            <person name="Wang J."/>
            <person name="Liu J."/>
            <person name="Flicek P."/>
            <person name="Searle S."/>
            <person name="Wang J."/>
            <person name="Kuratani S."/>
            <person name="Yin Y."/>
            <person name="Aken B."/>
            <person name="Zhang G."/>
            <person name="Irie N."/>
        </authorList>
    </citation>
    <scope>NUCLEOTIDE SEQUENCE [LARGE SCALE GENOMIC DNA]</scope>
</reference>
<dbReference type="PANTHER" id="PTHR28588">
    <property type="entry name" value="HAUS AUGMIN-LIKE COMPLEX SUBUNIT 5"/>
    <property type="match status" value="1"/>
</dbReference>
<dbReference type="PANTHER" id="PTHR28588:SF1">
    <property type="entry name" value="HAUS AUGMIN-LIKE COMPLEX SUBUNIT 5"/>
    <property type="match status" value="1"/>
</dbReference>
<protein>
    <submittedName>
        <fullName evidence="2">HAUS augmin-like complex subunit 5</fullName>
    </submittedName>
</protein>
<gene>
    <name evidence="2" type="ORF">UY3_02652</name>
</gene>
<organism evidence="2 3">
    <name type="scientific">Chelonia mydas</name>
    <name type="common">Green sea-turtle</name>
    <name type="synonym">Chelonia agassizi</name>
    <dbReference type="NCBI Taxonomy" id="8469"/>
    <lineage>
        <taxon>Eukaryota</taxon>
        <taxon>Metazoa</taxon>
        <taxon>Chordata</taxon>
        <taxon>Craniata</taxon>
        <taxon>Vertebrata</taxon>
        <taxon>Euteleostomi</taxon>
        <taxon>Archelosauria</taxon>
        <taxon>Testudinata</taxon>
        <taxon>Testudines</taxon>
        <taxon>Cryptodira</taxon>
        <taxon>Durocryptodira</taxon>
        <taxon>Americhelydia</taxon>
        <taxon>Chelonioidea</taxon>
        <taxon>Cheloniidae</taxon>
        <taxon>Chelonia</taxon>
    </lineage>
</organism>
<dbReference type="InterPro" id="IPR026215">
    <property type="entry name" value="HAUS5_metazoa"/>
</dbReference>
<dbReference type="STRING" id="8469.M7C6H3"/>
<dbReference type="GO" id="GO:0051225">
    <property type="term" value="P:spindle assembly"/>
    <property type="evidence" value="ECO:0007669"/>
    <property type="project" value="InterPro"/>
</dbReference>
<keyword evidence="3" id="KW-1185">Reference proteome</keyword>
<dbReference type="AlphaFoldDB" id="M7C6H3"/>
<sequence length="362" mass="40332">MRVGDWGWGAAQHLEEAEGKPSGSEPEQERRQQLAQGVARLRGELQQLDLQIETAQREVMTDEVSLEAAQERIRDAQRRSLLLKAYAARLAKERQQLQGSVAQLRGRLEQLKDISRKAKVELTMGGKVPDLGFAGLEPEVLRDVRTACQLRFRFLKSLFEHSTSGALPSGTSEELLDASYQHWLSTVEDIVGSHPPNHVLAALEHLALENTLQMQELTSRIDIPRDVEALKWEGWSRCEELWVQQLPLQAREQRGTAQLASLVQEMHRLLADGSEHAILARAVLELRAVRLAGLRDGLRRGCQELEQEASARHAELQALQSKRQRILDFRHLVVSAGSAGGNLGARAGQPLDVGPAWGVGRQ</sequence>